<feature type="compositionally biased region" description="Polar residues" evidence="1">
    <location>
        <begin position="384"/>
        <end position="393"/>
    </location>
</feature>
<feature type="compositionally biased region" description="Polar residues" evidence="1">
    <location>
        <begin position="597"/>
        <end position="613"/>
    </location>
</feature>
<feature type="compositionally biased region" description="Acidic residues" evidence="1">
    <location>
        <begin position="519"/>
        <end position="530"/>
    </location>
</feature>
<feature type="compositionally biased region" description="Basic and acidic residues" evidence="1">
    <location>
        <begin position="47"/>
        <end position="63"/>
    </location>
</feature>
<proteinExistence type="predicted"/>
<feature type="compositionally biased region" description="Basic and acidic residues" evidence="1">
    <location>
        <begin position="783"/>
        <end position="792"/>
    </location>
</feature>
<comment type="caution">
    <text evidence="2">The sequence shown here is derived from an EMBL/GenBank/DDBJ whole genome shotgun (WGS) entry which is preliminary data.</text>
</comment>
<evidence type="ECO:0000313" key="3">
    <source>
        <dbReference type="Proteomes" id="UP001519460"/>
    </source>
</evidence>
<feature type="compositionally biased region" description="Basic and acidic residues" evidence="1">
    <location>
        <begin position="411"/>
        <end position="427"/>
    </location>
</feature>
<protein>
    <submittedName>
        <fullName evidence="2">Uncharacterized protein</fullName>
    </submittedName>
</protein>
<feature type="compositionally biased region" description="Basic and acidic residues" evidence="1">
    <location>
        <begin position="614"/>
        <end position="627"/>
    </location>
</feature>
<feature type="compositionally biased region" description="Polar residues" evidence="1">
    <location>
        <begin position="635"/>
        <end position="648"/>
    </location>
</feature>
<organism evidence="2 3">
    <name type="scientific">Batillaria attramentaria</name>
    <dbReference type="NCBI Taxonomy" id="370345"/>
    <lineage>
        <taxon>Eukaryota</taxon>
        <taxon>Metazoa</taxon>
        <taxon>Spiralia</taxon>
        <taxon>Lophotrochozoa</taxon>
        <taxon>Mollusca</taxon>
        <taxon>Gastropoda</taxon>
        <taxon>Caenogastropoda</taxon>
        <taxon>Sorbeoconcha</taxon>
        <taxon>Cerithioidea</taxon>
        <taxon>Batillariidae</taxon>
        <taxon>Batillaria</taxon>
    </lineage>
</organism>
<feature type="compositionally biased region" description="Polar residues" evidence="1">
    <location>
        <begin position="285"/>
        <end position="295"/>
    </location>
</feature>
<feature type="region of interest" description="Disordered" evidence="1">
    <location>
        <begin position="1"/>
        <end position="124"/>
    </location>
</feature>
<feature type="non-terminal residue" evidence="2">
    <location>
        <position position="815"/>
    </location>
</feature>
<feature type="compositionally biased region" description="Polar residues" evidence="1">
    <location>
        <begin position="1"/>
        <end position="11"/>
    </location>
</feature>
<feature type="region of interest" description="Disordered" evidence="1">
    <location>
        <begin position="591"/>
        <end position="660"/>
    </location>
</feature>
<feature type="compositionally biased region" description="Basic and acidic residues" evidence="1">
    <location>
        <begin position="109"/>
        <end position="124"/>
    </location>
</feature>
<feature type="compositionally biased region" description="Basic residues" evidence="1">
    <location>
        <begin position="308"/>
        <end position="319"/>
    </location>
</feature>
<reference evidence="2 3" key="1">
    <citation type="journal article" date="2023" name="Sci. Data">
        <title>Genome assembly of the Korean intertidal mud-creeper Batillaria attramentaria.</title>
        <authorList>
            <person name="Patra A.K."/>
            <person name="Ho P.T."/>
            <person name="Jun S."/>
            <person name="Lee S.J."/>
            <person name="Kim Y."/>
            <person name="Won Y.J."/>
        </authorList>
    </citation>
    <scope>NUCLEOTIDE SEQUENCE [LARGE SCALE GENOMIC DNA]</scope>
    <source>
        <strain evidence="2">Wonlab-2016</strain>
    </source>
</reference>
<feature type="compositionally biased region" description="Basic and acidic residues" evidence="1">
    <location>
        <begin position="85"/>
        <end position="98"/>
    </location>
</feature>
<evidence type="ECO:0000313" key="2">
    <source>
        <dbReference type="EMBL" id="KAK7487431.1"/>
    </source>
</evidence>
<keyword evidence="3" id="KW-1185">Reference proteome</keyword>
<dbReference type="EMBL" id="JACVVK020000164">
    <property type="protein sequence ID" value="KAK7487431.1"/>
    <property type="molecule type" value="Genomic_DNA"/>
</dbReference>
<feature type="compositionally biased region" description="Basic and acidic residues" evidence="1">
    <location>
        <begin position="764"/>
        <end position="776"/>
    </location>
</feature>
<sequence length="815" mass="90889">MFARETSNVRKTYSRGPADPAACKMFMRERSNVRRASRTSLDPIEIYTRERSNLRRPTLERTKSKQGKRPSLKGKTAGKNAQKTSRPEASEIQKREEDTASSQQVPMIELEKTPRPGIEDTPRQDTDRALLAATENTPWQDTDRALLSGTENTPRQDRALLAATENTPWQDTDRALLSGTENTPRQDRALLAATENTPWQDTDRALLSGTENTPRQDRALLAGTENTPRQDTDRALLAATENTPWQDTDRALLAGTENTPRVDETPRPGTVNTPQNDPGTHRPGTESTFRQNMDNTPRPETINIPRQNAHKTPRPKTKQTPRLERGRSFTGKSSRAETEGETPRPGTQNTPRKTARKNPRPGTEQTARLQRENSFRGDIGGASRMSSRPATEQTSRRHVIGASRPGTEQTPRPDKRPASRQDTDRSSRQGGRISRKEATPRPNTKKAPRQDKISQQRAVSQQDEKTGQDAGPSSQWPEANSDAENEMAEREPGDGTSVHESYLPSRRSHTRGMSRILTDEDVSEQVDEDITSPREDVITADFTPVTSAMNEDSSRPMIKANVVHEGGIYRAGCEENTETIGRDIKEVQTDKDYTPVALSSETAGEARLQQSTLQDDRKSDTHEDSSTSDHALTRTAITHTQGISSTGNMHHKNYHGDGMKHQAETSYDTTYAKEEMARGRSYARNTDYQEERVEAISASIPQISYEAGEEIIHRPIDVDHTGDVQTTSEETNSPSLKDSKGDIQRKLYLRIETSTGVATPPFERVGKNDKQERADSRVNNSLQREERREESARVVGRGCGGEKTDDVLGRPPTVT</sequence>
<evidence type="ECO:0000256" key="1">
    <source>
        <dbReference type="SAM" id="MobiDB-lite"/>
    </source>
</evidence>
<gene>
    <name evidence="2" type="ORF">BaRGS_00021272</name>
</gene>
<dbReference type="Proteomes" id="UP001519460">
    <property type="component" value="Unassembled WGS sequence"/>
</dbReference>
<feature type="region of interest" description="Disordered" evidence="1">
    <location>
        <begin position="195"/>
        <end position="530"/>
    </location>
</feature>
<accession>A0ABD0KKA7</accession>
<name>A0ABD0KKA7_9CAEN</name>
<feature type="region of interest" description="Disordered" evidence="1">
    <location>
        <begin position="722"/>
        <end position="815"/>
    </location>
</feature>
<dbReference type="AlphaFoldDB" id="A0ABD0KKA7"/>
<feature type="compositionally biased region" description="Polar residues" evidence="1">
    <location>
        <begin position="723"/>
        <end position="736"/>
    </location>
</feature>